<keyword evidence="3" id="KW-1185">Reference proteome</keyword>
<dbReference type="AlphaFoldDB" id="A0A839AS68"/>
<sequence>MKKIFYISIIALIASCTTAEIPFAGAPVDRTVTYSQDIQPIMFNNCLTCHSSVNPRNGLILETYSQVKNSAQNGTLIDRMNDVANPMPQSGLLTPDKRALVDKWKADGYLE</sequence>
<dbReference type="Proteomes" id="UP000563906">
    <property type="component" value="Unassembled WGS sequence"/>
</dbReference>
<feature type="signal peptide" evidence="1">
    <location>
        <begin position="1"/>
        <end position="19"/>
    </location>
</feature>
<evidence type="ECO:0008006" key="4">
    <source>
        <dbReference type="Google" id="ProtNLM"/>
    </source>
</evidence>
<accession>A0A839AS68</accession>
<dbReference type="EMBL" id="JACGLS010000008">
    <property type="protein sequence ID" value="MBA6157316.1"/>
    <property type="molecule type" value="Genomic_DNA"/>
</dbReference>
<reference evidence="2 3" key="1">
    <citation type="submission" date="2020-07" db="EMBL/GenBank/DDBJ databases">
        <title>Bacterium isolated from marine sediment.</title>
        <authorList>
            <person name="Shang D."/>
            <person name="Du Z.-J."/>
        </authorList>
    </citation>
    <scope>NUCLEOTIDE SEQUENCE [LARGE SCALE GENOMIC DNA]</scope>
    <source>
        <strain evidence="2 3">S7007</strain>
    </source>
</reference>
<gene>
    <name evidence="2" type="ORF">H3Z83_12430</name>
</gene>
<protein>
    <recommendedName>
        <fullName evidence="4">Cytochrome c domain-containing protein</fullName>
    </recommendedName>
</protein>
<organism evidence="2 3">
    <name type="scientific">Tenacibaculum pelagium</name>
    <dbReference type="NCBI Taxonomy" id="2759527"/>
    <lineage>
        <taxon>Bacteria</taxon>
        <taxon>Pseudomonadati</taxon>
        <taxon>Bacteroidota</taxon>
        <taxon>Flavobacteriia</taxon>
        <taxon>Flavobacteriales</taxon>
        <taxon>Flavobacteriaceae</taxon>
        <taxon>Tenacibaculum</taxon>
    </lineage>
</organism>
<name>A0A839AS68_9FLAO</name>
<comment type="caution">
    <text evidence="2">The sequence shown here is derived from an EMBL/GenBank/DDBJ whole genome shotgun (WGS) entry which is preliminary data.</text>
</comment>
<feature type="chain" id="PRO_5032344826" description="Cytochrome c domain-containing protein" evidence="1">
    <location>
        <begin position="20"/>
        <end position="111"/>
    </location>
</feature>
<dbReference type="PROSITE" id="PS51257">
    <property type="entry name" value="PROKAR_LIPOPROTEIN"/>
    <property type="match status" value="1"/>
</dbReference>
<keyword evidence="1" id="KW-0732">Signal</keyword>
<evidence type="ECO:0000313" key="3">
    <source>
        <dbReference type="Proteomes" id="UP000563906"/>
    </source>
</evidence>
<evidence type="ECO:0000256" key="1">
    <source>
        <dbReference type="SAM" id="SignalP"/>
    </source>
</evidence>
<proteinExistence type="predicted"/>
<evidence type="ECO:0000313" key="2">
    <source>
        <dbReference type="EMBL" id="MBA6157316.1"/>
    </source>
</evidence>
<dbReference type="RefSeq" id="WP_182125819.1">
    <property type="nucleotide sequence ID" value="NZ_JACGLS010000008.1"/>
</dbReference>